<keyword evidence="3" id="KW-1185">Reference proteome</keyword>
<evidence type="ECO:0000259" key="1">
    <source>
        <dbReference type="Pfam" id="PF26133"/>
    </source>
</evidence>
<evidence type="ECO:0000313" key="2">
    <source>
        <dbReference type="EMBL" id="PRQ55590.1"/>
    </source>
</evidence>
<proteinExistence type="predicted"/>
<gene>
    <name evidence="2" type="ORF">RchiOBHm_Chr1g0326261</name>
</gene>
<sequence>MGEEVVASAKLESKDPTAMVHHVPLGQECWKVWVLDVLEDIALYRPTREFGTLSMAPGSTIAWPIKYIKLV</sequence>
<name>A0A2P6SA71_ROSCH</name>
<organism evidence="2 3">
    <name type="scientific">Rosa chinensis</name>
    <name type="common">China rose</name>
    <dbReference type="NCBI Taxonomy" id="74649"/>
    <lineage>
        <taxon>Eukaryota</taxon>
        <taxon>Viridiplantae</taxon>
        <taxon>Streptophyta</taxon>
        <taxon>Embryophyta</taxon>
        <taxon>Tracheophyta</taxon>
        <taxon>Spermatophyta</taxon>
        <taxon>Magnoliopsida</taxon>
        <taxon>eudicotyledons</taxon>
        <taxon>Gunneridae</taxon>
        <taxon>Pentapetalae</taxon>
        <taxon>rosids</taxon>
        <taxon>fabids</taxon>
        <taxon>Rosales</taxon>
        <taxon>Rosaceae</taxon>
        <taxon>Rosoideae</taxon>
        <taxon>Rosoideae incertae sedis</taxon>
        <taxon>Rosa</taxon>
    </lineage>
</organism>
<reference evidence="2 3" key="1">
    <citation type="journal article" date="2018" name="Nat. Genet.">
        <title>The Rosa genome provides new insights in the design of modern roses.</title>
        <authorList>
            <person name="Bendahmane M."/>
        </authorList>
    </citation>
    <scope>NUCLEOTIDE SEQUENCE [LARGE SCALE GENOMIC DNA]</scope>
    <source>
        <strain evidence="3">cv. Old Blush</strain>
    </source>
</reference>
<dbReference type="Proteomes" id="UP000238479">
    <property type="component" value="Chromosome 1"/>
</dbReference>
<dbReference type="Pfam" id="PF26133">
    <property type="entry name" value="DUF8039"/>
    <property type="match status" value="1"/>
</dbReference>
<dbReference type="InterPro" id="IPR058352">
    <property type="entry name" value="DUF8039"/>
</dbReference>
<accession>A0A2P6SA71</accession>
<protein>
    <submittedName>
        <fullName evidence="2">Putative transposase, Tnp1/En/Spm</fullName>
    </submittedName>
</protein>
<feature type="domain" description="DUF8039" evidence="1">
    <location>
        <begin position="4"/>
        <end position="70"/>
    </location>
</feature>
<dbReference type="EMBL" id="PDCK01000039">
    <property type="protein sequence ID" value="PRQ55590.1"/>
    <property type="molecule type" value="Genomic_DNA"/>
</dbReference>
<comment type="caution">
    <text evidence="2">The sequence shown here is derived from an EMBL/GenBank/DDBJ whole genome shotgun (WGS) entry which is preliminary data.</text>
</comment>
<dbReference type="Gramene" id="PRQ55590">
    <property type="protein sequence ID" value="PRQ55590"/>
    <property type="gene ID" value="RchiOBHm_Chr1g0326261"/>
</dbReference>
<dbReference type="AlphaFoldDB" id="A0A2P6SA71"/>
<evidence type="ECO:0000313" key="3">
    <source>
        <dbReference type="Proteomes" id="UP000238479"/>
    </source>
</evidence>